<keyword evidence="2" id="KW-0547">Nucleotide-binding</keyword>
<dbReference type="InterPro" id="IPR029052">
    <property type="entry name" value="Metallo-depent_PP-like"/>
</dbReference>
<dbReference type="Gene3D" id="3.90.780.10">
    <property type="entry name" value="5'-Nucleotidase, C-terminal domain"/>
    <property type="match status" value="1"/>
</dbReference>
<dbReference type="SUPFAM" id="SSF55816">
    <property type="entry name" value="5'-nucleotidase (syn. UDP-sugar hydrolase), C-terminal domain"/>
    <property type="match status" value="1"/>
</dbReference>
<proteinExistence type="inferred from homology"/>
<dbReference type="PRINTS" id="PR01607">
    <property type="entry name" value="APYRASEFAMLY"/>
</dbReference>
<dbReference type="InterPro" id="IPR008334">
    <property type="entry name" value="5'-Nucleotdase_C"/>
</dbReference>
<dbReference type="PROSITE" id="PS51272">
    <property type="entry name" value="SLH"/>
    <property type="match status" value="1"/>
</dbReference>
<dbReference type="Pfam" id="PF00149">
    <property type="entry name" value="Metallophos"/>
    <property type="match status" value="1"/>
</dbReference>
<dbReference type="InterPro" id="IPR006179">
    <property type="entry name" value="5_nucleotidase/apyrase"/>
</dbReference>
<sequence length="718" mass="76572">MTKKKAFLTSAVTAAAVAAAFAPAASAATPTFTDVAPQYQDAVNYLVVNGITDGLTPTTFGTDLHIKRVDAALLIARSLGFSEKSPYSKITYKDVPARAQWAVAALKDAGIMDGKNSETFDPNAPLTRNEVAKVLVNAAQLGVDDTVKSTQFTDVNSNFAKFVDRLVEFEITQGKNATTFGATDAVKRGELALFIARADGLLNYYELMVMHTNDTHAYLEKAPYRATAVKEIREFYDNTLLLDAGDVFSGDLYFNLFKGQADLPLMNYMGYDAMVFGNHEFDLGDDTAGHKELADFVKGTQFPMLGGNLDFSKDPAMKSLEIQGFTDTPVVGKSQYGTILTVNGHKIGVFGLTTVETPTIASTASVQFLDYIKSAEAAVKHFESKGVNKIIALSHLGFDDSVRYDNDIELAKRVEGIDLIVGGHTHSELKEGYVSNVFDAPTLIVQAKQYGDLLGTADVIFDKDGHIVDYAVELIATNKDTFEADAGAAAILKPFADAVAAKKAEPTKAVAEVALPAPRLDATNTTDSVRANETLLGNLIADGMLATAKSINPATSIAFTNGGGIRAGIDAGPITVGEVLTVMPFGNALGILELKGSEIKAALEHSVAQFPRENGGFLHVAGMKFEFDPSKAAGSRVTKVEVMENGAFVALDDAKTYFAATNTFTAKGGDGYSMLGAASAEGRLSEPGIVDFQMFIDYIESLDKVNPTIEGRITTIGN</sequence>
<accession>A0ABV8USC8</accession>
<feature type="chain" id="PRO_5044967310" evidence="2">
    <location>
        <begin position="28"/>
        <end position="718"/>
    </location>
</feature>
<feature type="signal peptide" evidence="2">
    <location>
        <begin position="1"/>
        <end position="27"/>
    </location>
</feature>
<dbReference type="Proteomes" id="UP001595733">
    <property type="component" value="Unassembled WGS sequence"/>
</dbReference>
<feature type="domain" description="SLH" evidence="3">
    <location>
        <begin position="86"/>
        <end position="149"/>
    </location>
</feature>
<protein>
    <submittedName>
        <fullName evidence="4">5'-nucleotidase C-terminal domain-containing protein</fullName>
    </submittedName>
</protein>
<comment type="caution">
    <text evidence="4">The sequence shown here is derived from an EMBL/GenBank/DDBJ whole genome shotgun (WGS) entry which is preliminary data.</text>
</comment>
<evidence type="ECO:0000259" key="3">
    <source>
        <dbReference type="PROSITE" id="PS51272"/>
    </source>
</evidence>
<evidence type="ECO:0000256" key="1">
    <source>
        <dbReference type="ARBA" id="ARBA00022729"/>
    </source>
</evidence>
<keyword evidence="1 2" id="KW-0732">Signal</keyword>
<evidence type="ECO:0000256" key="2">
    <source>
        <dbReference type="RuleBase" id="RU362119"/>
    </source>
</evidence>
<dbReference type="RefSeq" id="WP_378140302.1">
    <property type="nucleotide sequence ID" value="NZ_JBHSEF010000009.1"/>
</dbReference>
<dbReference type="Pfam" id="PF00395">
    <property type="entry name" value="SLH"/>
    <property type="match status" value="2"/>
</dbReference>
<name>A0ABV8USC8_9BACL</name>
<dbReference type="InterPro" id="IPR004843">
    <property type="entry name" value="Calcineurin-like_PHP"/>
</dbReference>
<dbReference type="InterPro" id="IPR036907">
    <property type="entry name" value="5'-Nucleotdase_C_sf"/>
</dbReference>
<dbReference type="InterPro" id="IPR001119">
    <property type="entry name" value="SLH_dom"/>
</dbReference>
<reference evidence="5" key="1">
    <citation type="journal article" date="2019" name="Int. J. Syst. Evol. Microbiol.">
        <title>The Global Catalogue of Microorganisms (GCM) 10K type strain sequencing project: providing services to taxonomists for standard genome sequencing and annotation.</title>
        <authorList>
            <consortium name="The Broad Institute Genomics Platform"/>
            <consortium name="The Broad Institute Genome Sequencing Center for Infectious Disease"/>
            <person name="Wu L."/>
            <person name="Ma J."/>
        </authorList>
    </citation>
    <scope>NUCLEOTIDE SEQUENCE [LARGE SCALE GENOMIC DNA]</scope>
    <source>
        <strain evidence="5">CCUG 50353</strain>
    </source>
</reference>
<dbReference type="PANTHER" id="PTHR11575">
    <property type="entry name" value="5'-NUCLEOTIDASE-RELATED"/>
    <property type="match status" value="1"/>
</dbReference>
<dbReference type="PANTHER" id="PTHR11575:SF24">
    <property type="entry name" value="5'-NUCLEOTIDASE"/>
    <property type="match status" value="1"/>
</dbReference>
<keyword evidence="5" id="KW-1185">Reference proteome</keyword>
<dbReference type="Gene3D" id="3.60.21.10">
    <property type="match status" value="1"/>
</dbReference>
<evidence type="ECO:0000313" key="4">
    <source>
        <dbReference type="EMBL" id="MFC4354173.1"/>
    </source>
</evidence>
<dbReference type="EMBL" id="JBHSEF010000009">
    <property type="protein sequence ID" value="MFC4354173.1"/>
    <property type="molecule type" value="Genomic_DNA"/>
</dbReference>
<keyword evidence="2" id="KW-0378">Hydrolase</keyword>
<dbReference type="InterPro" id="IPR006146">
    <property type="entry name" value="5'-Nucleotdase_CS"/>
</dbReference>
<evidence type="ECO:0000313" key="5">
    <source>
        <dbReference type="Proteomes" id="UP001595733"/>
    </source>
</evidence>
<gene>
    <name evidence="4" type="ORF">ACFO0S_03690</name>
</gene>
<organism evidence="4 5">
    <name type="scientific">Chryseomicrobium palamuruense</name>
    <dbReference type="NCBI Taxonomy" id="682973"/>
    <lineage>
        <taxon>Bacteria</taxon>
        <taxon>Bacillati</taxon>
        <taxon>Bacillota</taxon>
        <taxon>Bacilli</taxon>
        <taxon>Bacillales</taxon>
        <taxon>Caryophanaceae</taxon>
        <taxon>Chryseomicrobium</taxon>
    </lineage>
</organism>
<comment type="similarity">
    <text evidence="2">Belongs to the 5'-nucleotidase family.</text>
</comment>
<dbReference type="SUPFAM" id="SSF56300">
    <property type="entry name" value="Metallo-dependent phosphatases"/>
    <property type="match status" value="1"/>
</dbReference>
<dbReference type="PROSITE" id="PS00785">
    <property type="entry name" value="5_NUCLEOTIDASE_1"/>
    <property type="match status" value="1"/>
</dbReference>
<dbReference type="Pfam" id="PF02872">
    <property type="entry name" value="5_nucleotid_C"/>
    <property type="match status" value="1"/>
</dbReference>